<name>A0A0M3HS60_ASCLU</name>
<keyword evidence="1" id="KW-0812">Transmembrane</keyword>
<evidence type="ECO:0000256" key="1">
    <source>
        <dbReference type="SAM" id="Phobius"/>
    </source>
</evidence>
<keyword evidence="1" id="KW-1133">Transmembrane helix</keyword>
<dbReference type="Proteomes" id="UP000036681">
    <property type="component" value="Unplaced"/>
</dbReference>
<organism evidence="2 3">
    <name type="scientific">Ascaris lumbricoides</name>
    <name type="common">Giant roundworm</name>
    <dbReference type="NCBI Taxonomy" id="6252"/>
    <lineage>
        <taxon>Eukaryota</taxon>
        <taxon>Metazoa</taxon>
        <taxon>Ecdysozoa</taxon>
        <taxon>Nematoda</taxon>
        <taxon>Chromadorea</taxon>
        <taxon>Rhabditida</taxon>
        <taxon>Spirurina</taxon>
        <taxon>Ascaridomorpha</taxon>
        <taxon>Ascaridoidea</taxon>
        <taxon>Ascarididae</taxon>
        <taxon>Ascaris</taxon>
    </lineage>
</organism>
<feature type="transmembrane region" description="Helical" evidence="1">
    <location>
        <begin position="27"/>
        <end position="45"/>
    </location>
</feature>
<accession>A0A0M3HS60</accession>
<evidence type="ECO:0000313" key="3">
    <source>
        <dbReference type="WBParaSite" id="ALUE_0000526001-mRNA-1"/>
    </source>
</evidence>
<evidence type="ECO:0000313" key="2">
    <source>
        <dbReference type="Proteomes" id="UP000036681"/>
    </source>
</evidence>
<sequence>MKLFLNLKKKKRNYFQIYFSGEMTGHYSLSITIAFILFFYAVVLCSSSNRRRFARTVAYEKGNSYYGSIDDNIESFDSLAGLGLGKRNKFTMHGISHRSSVLTDQTRDPIHRSRLLDDATRQNSIKE</sequence>
<reference evidence="3" key="1">
    <citation type="submission" date="2017-02" db="UniProtKB">
        <authorList>
            <consortium name="WormBaseParasite"/>
        </authorList>
    </citation>
    <scope>IDENTIFICATION</scope>
</reference>
<keyword evidence="1" id="KW-0472">Membrane</keyword>
<keyword evidence="2" id="KW-1185">Reference proteome</keyword>
<dbReference type="AlphaFoldDB" id="A0A0M3HS60"/>
<proteinExistence type="predicted"/>
<protein>
    <submittedName>
        <fullName evidence="3">Uncharacterized protein</fullName>
    </submittedName>
</protein>
<dbReference type="WBParaSite" id="ALUE_0000526001-mRNA-1">
    <property type="protein sequence ID" value="ALUE_0000526001-mRNA-1"/>
    <property type="gene ID" value="ALUE_0000526001"/>
</dbReference>